<evidence type="ECO:0000256" key="1">
    <source>
        <dbReference type="ARBA" id="ARBA00022884"/>
    </source>
</evidence>
<dbReference type="InterPro" id="IPR012677">
    <property type="entry name" value="Nucleotide-bd_a/b_plait_sf"/>
</dbReference>
<organism evidence="4 5">
    <name type="scientific">Cryptosporidium andersoni</name>
    <dbReference type="NCBI Taxonomy" id="117008"/>
    <lineage>
        <taxon>Eukaryota</taxon>
        <taxon>Sar</taxon>
        <taxon>Alveolata</taxon>
        <taxon>Apicomplexa</taxon>
        <taxon>Conoidasida</taxon>
        <taxon>Coccidia</taxon>
        <taxon>Eucoccidiorida</taxon>
        <taxon>Eimeriorina</taxon>
        <taxon>Cryptosporidiidae</taxon>
        <taxon>Cryptosporidium</taxon>
    </lineage>
</organism>
<evidence type="ECO:0000259" key="3">
    <source>
        <dbReference type="PROSITE" id="PS50102"/>
    </source>
</evidence>
<dbReference type="OrthoDB" id="277802at2759"/>
<dbReference type="SMART" id="SM00360">
    <property type="entry name" value="RRM"/>
    <property type="match status" value="1"/>
</dbReference>
<dbReference type="VEuPathDB" id="CryptoDB:cand_016980"/>
<comment type="caution">
    <text evidence="4">The sequence shown here is derived from an EMBL/GenBank/DDBJ whole genome shotgun (WGS) entry which is preliminary data.</text>
</comment>
<accession>A0A1J4MTG9</accession>
<evidence type="ECO:0000313" key="5">
    <source>
        <dbReference type="Proteomes" id="UP000186804"/>
    </source>
</evidence>
<dbReference type="CDD" id="cd12246">
    <property type="entry name" value="RRM1_U1A_like"/>
    <property type="match status" value="1"/>
</dbReference>
<gene>
    <name evidence="4" type="ORF">cand_016980</name>
</gene>
<protein>
    <submittedName>
        <fullName evidence="4">RNA recognition family protein</fullName>
    </submittedName>
</protein>
<name>A0A1J4MTG9_9CRYT</name>
<dbReference type="PANTHER" id="PTHR16105">
    <property type="entry name" value="RNA-BINDING REGION-CONTAINING PROTEIN 3"/>
    <property type="match status" value="1"/>
</dbReference>
<keyword evidence="1 2" id="KW-0694">RNA-binding</keyword>
<proteinExistence type="predicted"/>
<dbReference type="GO" id="GO:0030626">
    <property type="term" value="F:U12 snRNA binding"/>
    <property type="evidence" value="ECO:0007669"/>
    <property type="project" value="TreeGrafter"/>
</dbReference>
<sequence>MLKQLVSGNEDTSVNKTLYCKNLNDKVNKKDLRIILYELFIQYGTILKIIVKGGCNNRGQAFVLFDNLNSAIEALNNVNGRVILGKPIVIEYARKDSKVPSIN</sequence>
<dbReference type="Pfam" id="PF00076">
    <property type="entry name" value="RRM_1"/>
    <property type="match status" value="1"/>
</dbReference>
<dbReference type="EMBL" id="LRBS01000034">
    <property type="protein sequence ID" value="OII77538.1"/>
    <property type="molecule type" value="Genomic_DNA"/>
</dbReference>
<dbReference type="InterPro" id="IPR035979">
    <property type="entry name" value="RBD_domain_sf"/>
</dbReference>
<dbReference type="Gene3D" id="3.30.70.330">
    <property type="match status" value="1"/>
</dbReference>
<dbReference type="PROSITE" id="PS50102">
    <property type="entry name" value="RRM"/>
    <property type="match status" value="1"/>
</dbReference>
<dbReference type="InterPro" id="IPR045164">
    <property type="entry name" value="RBM41/RNPC3"/>
</dbReference>
<evidence type="ECO:0000313" key="4">
    <source>
        <dbReference type="EMBL" id="OII77538.1"/>
    </source>
</evidence>
<dbReference type="RefSeq" id="XP_067069384.1">
    <property type="nucleotide sequence ID" value="XM_067211932.1"/>
</dbReference>
<dbReference type="GeneID" id="92365883"/>
<keyword evidence="5" id="KW-1185">Reference proteome</keyword>
<evidence type="ECO:0000256" key="2">
    <source>
        <dbReference type="PROSITE-ProRule" id="PRU00176"/>
    </source>
</evidence>
<feature type="domain" description="RRM" evidence="3">
    <location>
        <begin position="16"/>
        <end position="95"/>
    </location>
</feature>
<dbReference type="InterPro" id="IPR000504">
    <property type="entry name" value="RRM_dom"/>
</dbReference>
<dbReference type="GO" id="GO:0000398">
    <property type="term" value="P:mRNA splicing, via spliceosome"/>
    <property type="evidence" value="ECO:0007669"/>
    <property type="project" value="TreeGrafter"/>
</dbReference>
<dbReference type="SUPFAM" id="SSF54928">
    <property type="entry name" value="RNA-binding domain, RBD"/>
    <property type="match status" value="1"/>
</dbReference>
<dbReference type="AlphaFoldDB" id="A0A1J4MTG9"/>
<dbReference type="PANTHER" id="PTHR16105:SF0">
    <property type="entry name" value="RNA-BINDING REGION-CONTAINING PROTEIN 3"/>
    <property type="match status" value="1"/>
</dbReference>
<dbReference type="Proteomes" id="UP000186804">
    <property type="component" value="Unassembled WGS sequence"/>
</dbReference>
<dbReference type="GO" id="GO:0097157">
    <property type="term" value="F:pre-mRNA intronic binding"/>
    <property type="evidence" value="ECO:0007669"/>
    <property type="project" value="TreeGrafter"/>
</dbReference>
<reference evidence="4 5" key="1">
    <citation type="submission" date="2016-10" db="EMBL/GenBank/DDBJ databases">
        <title>Reductive evolution of mitochondrial metabolism and differential evolution of invasion-related proteins in Cryptosporidium.</title>
        <authorList>
            <person name="Liu S."/>
            <person name="Roellig D.M."/>
            <person name="Guo Y."/>
            <person name="Li N."/>
            <person name="Frace M.A."/>
            <person name="Tang K."/>
            <person name="Zhang L."/>
            <person name="Feng Y."/>
            <person name="Xiao L."/>
        </authorList>
    </citation>
    <scope>NUCLEOTIDE SEQUENCE [LARGE SCALE GENOMIC DNA]</scope>
    <source>
        <strain evidence="4">30847</strain>
    </source>
</reference>
<dbReference type="GO" id="GO:0005689">
    <property type="term" value="C:U12-type spliceosomal complex"/>
    <property type="evidence" value="ECO:0007669"/>
    <property type="project" value="TreeGrafter"/>
</dbReference>